<evidence type="ECO:0000256" key="3">
    <source>
        <dbReference type="ARBA" id="ARBA00022801"/>
    </source>
</evidence>
<dbReference type="AlphaFoldDB" id="A0A1K2I837"/>
<dbReference type="InterPro" id="IPR011013">
    <property type="entry name" value="Gal_mutarotase_sf_dom"/>
</dbReference>
<evidence type="ECO:0000256" key="4">
    <source>
        <dbReference type="ARBA" id="ARBA00023295"/>
    </source>
</evidence>
<accession>A0A1K2I837</accession>
<dbReference type="Pfam" id="PF07748">
    <property type="entry name" value="Glyco_hydro_38C"/>
    <property type="match status" value="1"/>
</dbReference>
<organism evidence="6">
    <name type="scientific">Loigolactobacillus rennini</name>
    <dbReference type="NCBI Taxonomy" id="238013"/>
    <lineage>
        <taxon>Bacteria</taxon>
        <taxon>Bacillati</taxon>
        <taxon>Bacillota</taxon>
        <taxon>Bacilli</taxon>
        <taxon>Lactobacillales</taxon>
        <taxon>Lactobacillaceae</taxon>
        <taxon>Loigolactobacillus</taxon>
    </lineage>
</organism>
<name>A0A1K2I837_9LACO</name>
<keyword evidence="2" id="KW-0479">Metal-binding</keyword>
<gene>
    <name evidence="6" type="ORF">LREN565_1598</name>
</gene>
<comment type="similarity">
    <text evidence="1">Belongs to the glycosyl hydrolase 38 family.</text>
</comment>
<dbReference type="EMBL" id="LT634362">
    <property type="protein sequence ID" value="SFZ88485.1"/>
    <property type="molecule type" value="Genomic_DNA"/>
</dbReference>
<dbReference type="Gene3D" id="3.20.110.10">
    <property type="entry name" value="Glycoside hydrolase 38, N terminal domain"/>
    <property type="match status" value="1"/>
</dbReference>
<dbReference type="InterPro" id="IPR000602">
    <property type="entry name" value="Glyco_hydro_38_N"/>
</dbReference>
<dbReference type="InterPro" id="IPR037094">
    <property type="entry name" value="Glyco_hydro_38_cen_sf"/>
</dbReference>
<dbReference type="InterPro" id="IPR011330">
    <property type="entry name" value="Glyco_hydro/deAcase_b/a-brl"/>
</dbReference>
<dbReference type="InterPro" id="IPR028995">
    <property type="entry name" value="Glyco_hydro_57/38_cen_sf"/>
</dbReference>
<dbReference type="CDD" id="cd10815">
    <property type="entry name" value="GH38N_AMII_EcMngB_like"/>
    <property type="match status" value="1"/>
</dbReference>
<dbReference type="GO" id="GO:0030246">
    <property type="term" value="F:carbohydrate binding"/>
    <property type="evidence" value="ECO:0007669"/>
    <property type="project" value="InterPro"/>
</dbReference>
<dbReference type="SUPFAM" id="SSF88713">
    <property type="entry name" value="Glycoside hydrolase/deacetylase"/>
    <property type="match status" value="1"/>
</dbReference>
<protein>
    <submittedName>
        <fullName evidence="6">Alpha-mannosidase</fullName>
        <ecNumber evidence="6">3.2.1.24</ecNumber>
    </submittedName>
</protein>
<dbReference type="GO" id="GO:0006013">
    <property type="term" value="P:mannose metabolic process"/>
    <property type="evidence" value="ECO:0007669"/>
    <property type="project" value="InterPro"/>
</dbReference>
<evidence type="ECO:0000256" key="1">
    <source>
        <dbReference type="ARBA" id="ARBA00009792"/>
    </source>
</evidence>
<dbReference type="PANTHER" id="PTHR46017:SF2">
    <property type="entry name" value="MANNOSYLGLYCERATE HYDROLASE"/>
    <property type="match status" value="1"/>
</dbReference>
<dbReference type="SMART" id="SM00872">
    <property type="entry name" value="Alpha-mann_mid"/>
    <property type="match status" value="1"/>
</dbReference>
<dbReference type="SUPFAM" id="SSF74650">
    <property type="entry name" value="Galactose mutarotase-like"/>
    <property type="match status" value="1"/>
</dbReference>
<dbReference type="EC" id="3.2.1.24" evidence="6"/>
<dbReference type="Gene3D" id="1.20.1270.50">
    <property type="entry name" value="Glycoside hydrolase family 38, central domain"/>
    <property type="match status" value="1"/>
</dbReference>
<evidence type="ECO:0000256" key="2">
    <source>
        <dbReference type="ARBA" id="ARBA00022723"/>
    </source>
</evidence>
<dbReference type="Gene3D" id="2.70.98.30">
    <property type="entry name" value="Golgi alpha-mannosidase II, domain 4"/>
    <property type="match status" value="1"/>
</dbReference>
<dbReference type="PANTHER" id="PTHR46017">
    <property type="entry name" value="ALPHA-MANNOSIDASE 2C1"/>
    <property type="match status" value="1"/>
</dbReference>
<sequence length="896" mass="102721">MTKLVHVIPHTHWDREWYFTISRSKVYLLKDLGDVLDNLEKNSGYDRFVLDGQSSLIEDYLTWRPEDKSRIKQLVIDGKLILGPWYTQTDQFVISGESIVRNLQYGIDIADTLGGHMNIGYVPDSFGQESSMPQIYRGFGIHDTMFWRGVSDEDSHYNEFIWQGEDGTKVNVYQIPFGYYIGGIINEQHLATLMKEEPFASLVKRSKTNHIMFPNGFDQAPPRKDLPNIIEKLNTLNPKFHFVVSSIQEYVDAVKKEQPKLNVLSGELTNGKNMRIHKSIYSSRSDLKKMNTQIQFYLTNVLEPVLTIGEHYGVKYPKEAIHHLWKLMFENAAHDSIGSCVSDTTNEDIYMRYKKVRDISTNLVEITLRQVAVQIKKPKQYDVTLTLFNTLPYKRSRIVQAIVYVPDLNFSLVNRNDRKIPFVIERAVDESEYILAQTIRLDPSKNFYVPTHVYKATISINVKDLPSMGYEQLYIQKDHKTNERLTKAVQNSIENEFFKLTVERDGSLTIYDKEAQRIYTKQAVLEENGDDGDSFNYSPPRNDLILYSTQQKHTVNIFQSSLVSNITIKFDFKVPKTLAERQQKKLTTKMPVIMHIRLSKGSRIINFSIDIDNRLPLDHRLCVDFATGISSKVSFADLQFGTIQRPVYRTKEMALWKKSKENWNEKPITIDTCQSFAALSNDQQTVAVLPQGVREYEIIGDKYSIIRLTLFRSYGMMGKTDLLYRPGRASGEKVIATPAAELNKKLSFSFGLYIKETNFEQAKVTQIAKTFNSPIQPYEYADFLNGRLIFKLDDVEQQLADQGSILCTSGDLTLSVLKKANHRSGYIARFYNGSVANQETVRLCFAKKPARVEIVDLLEHKLKALPLNDKSVMLSGIGHAKFISIYFGSLSNGVEG</sequence>
<evidence type="ECO:0000313" key="6">
    <source>
        <dbReference type="EMBL" id="SFZ88485.1"/>
    </source>
</evidence>
<dbReference type="InterPro" id="IPR041147">
    <property type="entry name" value="GH38_C"/>
</dbReference>
<keyword evidence="3 6" id="KW-0378">Hydrolase</keyword>
<dbReference type="SUPFAM" id="SSF88688">
    <property type="entry name" value="Families 57/38 glycoside transferase middle domain"/>
    <property type="match status" value="1"/>
</dbReference>
<dbReference type="GO" id="GO:0004559">
    <property type="term" value="F:alpha-mannosidase activity"/>
    <property type="evidence" value="ECO:0007669"/>
    <property type="project" value="UniProtKB-EC"/>
</dbReference>
<dbReference type="GO" id="GO:0009313">
    <property type="term" value="P:oligosaccharide catabolic process"/>
    <property type="evidence" value="ECO:0007669"/>
    <property type="project" value="TreeGrafter"/>
</dbReference>
<dbReference type="InterPro" id="IPR015341">
    <property type="entry name" value="Glyco_hydro_38_cen"/>
</dbReference>
<feature type="domain" description="Glycoside hydrolase family 38 central" evidence="5">
    <location>
        <begin position="275"/>
        <end position="353"/>
    </location>
</feature>
<reference evidence="6" key="1">
    <citation type="submission" date="2016-11" db="EMBL/GenBank/DDBJ databases">
        <authorList>
            <person name="Jaros S."/>
            <person name="Januszkiewicz K."/>
            <person name="Wedrychowicz H."/>
        </authorList>
    </citation>
    <scope>NUCLEOTIDE SEQUENCE</scope>
    <source>
        <strain evidence="6">ACA-DC 565</strain>
    </source>
</reference>
<dbReference type="Pfam" id="PF17677">
    <property type="entry name" value="Glyco_hydro38C2"/>
    <property type="match status" value="1"/>
</dbReference>
<dbReference type="Pfam" id="PF01074">
    <property type="entry name" value="Glyco_hydro_38N"/>
    <property type="match status" value="1"/>
</dbReference>
<dbReference type="GO" id="GO:0046872">
    <property type="term" value="F:metal ion binding"/>
    <property type="evidence" value="ECO:0007669"/>
    <property type="project" value="UniProtKB-KW"/>
</dbReference>
<dbReference type="InterPro" id="IPR011682">
    <property type="entry name" value="Glyco_hydro_38_C"/>
</dbReference>
<keyword evidence="4 6" id="KW-0326">Glycosidase</keyword>
<proteinExistence type="inferred from homology"/>
<dbReference type="InterPro" id="IPR027291">
    <property type="entry name" value="Glyco_hydro_38_N_sf"/>
</dbReference>
<dbReference type="Pfam" id="PF09261">
    <property type="entry name" value="Alpha-mann_mid"/>
    <property type="match status" value="1"/>
</dbReference>
<evidence type="ECO:0000259" key="5">
    <source>
        <dbReference type="SMART" id="SM00872"/>
    </source>
</evidence>